<gene>
    <name evidence="1" type="ORF">C8A01DRAFT_38888</name>
</gene>
<evidence type="ECO:0000313" key="1">
    <source>
        <dbReference type="EMBL" id="KAK4034629.1"/>
    </source>
</evidence>
<organism evidence="1 2">
    <name type="scientific">Parachaetomium inaequale</name>
    <dbReference type="NCBI Taxonomy" id="2588326"/>
    <lineage>
        <taxon>Eukaryota</taxon>
        <taxon>Fungi</taxon>
        <taxon>Dikarya</taxon>
        <taxon>Ascomycota</taxon>
        <taxon>Pezizomycotina</taxon>
        <taxon>Sordariomycetes</taxon>
        <taxon>Sordariomycetidae</taxon>
        <taxon>Sordariales</taxon>
        <taxon>Chaetomiaceae</taxon>
        <taxon>Parachaetomium</taxon>
    </lineage>
</organism>
<sequence length="295" mass="30926">MPPPKKTYLRAPSLDYAPNTAIRLGHVFRRPTDPGSFIPGTPLPLSQEMHSHLNHTRKTGFTFSAGREKHGLVGAWLGFLEAVFGASIDAGVSWDRGAQSTFAFPVLDTYSVEPTPAYVAASVALAVEAGAVGRGENLYMVTGVKVARATADAVGGDGDGEGGGAAVGSGSIAVSESRLRGFGLTARVGVAEIPVGPEVEVSWSRCTGQAFDGSSDFVFAYRVREIFYEKGVLRTREYNKGALLGEGVGYTASGEGVDGDGWCVESAELGDEDVAVDGEVYSFLDDDGEGCDMII</sequence>
<name>A0AAN6PA78_9PEZI</name>
<protein>
    <submittedName>
        <fullName evidence="1">Uncharacterized protein</fullName>
    </submittedName>
</protein>
<comment type="caution">
    <text evidence="1">The sequence shown here is derived from an EMBL/GenBank/DDBJ whole genome shotgun (WGS) entry which is preliminary data.</text>
</comment>
<dbReference type="AlphaFoldDB" id="A0AAN6PA78"/>
<proteinExistence type="predicted"/>
<keyword evidence="2" id="KW-1185">Reference proteome</keyword>
<accession>A0AAN6PA78</accession>
<reference evidence="2" key="1">
    <citation type="journal article" date="2023" name="Mol. Phylogenet. Evol.">
        <title>Genome-scale phylogeny and comparative genomics of the fungal order Sordariales.</title>
        <authorList>
            <person name="Hensen N."/>
            <person name="Bonometti L."/>
            <person name="Westerberg I."/>
            <person name="Brannstrom I.O."/>
            <person name="Guillou S."/>
            <person name="Cros-Aarteil S."/>
            <person name="Calhoun S."/>
            <person name="Haridas S."/>
            <person name="Kuo A."/>
            <person name="Mondo S."/>
            <person name="Pangilinan J."/>
            <person name="Riley R."/>
            <person name="LaButti K."/>
            <person name="Andreopoulos B."/>
            <person name="Lipzen A."/>
            <person name="Chen C."/>
            <person name="Yan M."/>
            <person name="Daum C."/>
            <person name="Ng V."/>
            <person name="Clum A."/>
            <person name="Steindorff A."/>
            <person name="Ohm R.A."/>
            <person name="Martin F."/>
            <person name="Silar P."/>
            <person name="Natvig D.O."/>
            <person name="Lalanne C."/>
            <person name="Gautier V."/>
            <person name="Ament-Velasquez S.L."/>
            <person name="Kruys A."/>
            <person name="Hutchinson M.I."/>
            <person name="Powell A.J."/>
            <person name="Barry K."/>
            <person name="Miller A.N."/>
            <person name="Grigoriev I.V."/>
            <person name="Debuchy R."/>
            <person name="Gladieux P."/>
            <person name="Hiltunen Thoren M."/>
            <person name="Johannesson H."/>
        </authorList>
    </citation>
    <scope>NUCLEOTIDE SEQUENCE [LARGE SCALE GENOMIC DNA]</scope>
    <source>
        <strain evidence="2">CBS 284.82</strain>
    </source>
</reference>
<evidence type="ECO:0000313" key="2">
    <source>
        <dbReference type="Proteomes" id="UP001303115"/>
    </source>
</evidence>
<dbReference type="EMBL" id="MU854471">
    <property type="protein sequence ID" value="KAK4034629.1"/>
    <property type="molecule type" value="Genomic_DNA"/>
</dbReference>
<dbReference type="Proteomes" id="UP001303115">
    <property type="component" value="Unassembled WGS sequence"/>
</dbReference>